<organism evidence="12 13">
    <name type="scientific">Candidatus Desulfatibia profunda</name>
    <dbReference type="NCBI Taxonomy" id="2841695"/>
    <lineage>
        <taxon>Bacteria</taxon>
        <taxon>Pseudomonadati</taxon>
        <taxon>Thermodesulfobacteriota</taxon>
        <taxon>Desulfobacteria</taxon>
        <taxon>Desulfobacterales</taxon>
        <taxon>Desulfobacterales incertae sedis</taxon>
        <taxon>Candidatus Desulfatibia</taxon>
    </lineage>
</organism>
<gene>
    <name evidence="12" type="ORF">H8E23_02345</name>
</gene>
<dbReference type="EMBL" id="JACNJH010000076">
    <property type="protein sequence ID" value="MBC8360225.1"/>
    <property type="molecule type" value="Genomic_DNA"/>
</dbReference>
<keyword evidence="7 10" id="KW-1133">Transmembrane helix</keyword>
<dbReference type="InterPro" id="IPR005798">
    <property type="entry name" value="Cyt_b/b6_C"/>
</dbReference>
<feature type="domain" description="Cytochrome b/b6 C-terminal region profile" evidence="11">
    <location>
        <begin position="1"/>
        <end position="123"/>
    </location>
</feature>
<comment type="caution">
    <text evidence="12">The sequence shown here is derived from an EMBL/GenBank/DDBJ whole genome shotgun (WGS) entry which is preliminary data.</text>
</comment>
<dbReference type="AlphaFoldDB" id="A0A8J6NKE5"/>
<name>A0A8J6NKE5_9BACT</name>
<keyword evidence="9 10" id="KW-0472">Membrane</keyword>
<dbReference type="Pfam" id="PF00032">
    <property type="entry name" value="Cytochrom_B_C"/>
    <property type="match status" value="1"/>
</dbReference>
<sequence>MKQSKDFYPDYLVEIMLVIFLTIELVAVLALLYPQDIGRQIDFSTPFRPKPEWYFLWLYQLIRYFPGDRIVIGTTVIPLLAVLVFMLIPFIDQGRWGRLKVLIAGATLLFLFLCPTILSLLNP</sequence>
<reference evidence="12 13" key="1">
    <citation type="submission" date="2020-08" db="EMBL/GenBank/DDBJ databases">
        <title>Bridging the membrane lipid divide: bacteria of the FCB group superphylum have the potential to synthesize archaeal ether lipids.</title>
        <authorList>
            <person name="Villanueva L."/>
            <person name="Von Meijenfeldt F.A.B."/>
            <person name="Westbye A.B."/>
            <person name="Yadav S."/>
            <person name="Hopmans E.C."/>
            <person name="Dutilh B.E."/>
            <person name="Sinninghe Damste J.S."/>
        </authorList>
    </citation>
    <scope>NUCLEOTIDE SEQUENCE [LARGE SCALE GENOMIC DNA]</scope>
    <source>
        <strain evidence="12">NIOZ-UU30</strain>
    </source>
</reference>
<keyword evidence="6" id="KW-0249">Electron transport</keyword>
<evidence type="ECO:0000256" key="8">
    <source>
        <dbReference type="ARBA" id="ARBA00023004"/>
    </source>
</evidence>
<evidence type="ECO:0000256" key="7">
    <source>
        <dbReference type="ARBA" id="ARBA00022989"/>
    </source>
</evidence>
<evidence type="ECO:0000313" key="12">
    <source>
        <dbReference type="EMBL" id="MBC8360225.1"/>
    </source>
</evidence>
<keyword evidence="8" id="KW-0408">Iron</keyword>
<proteinExistence type="predicted"/>
<evidence type="ECO:0000259" key="11">
    <source>
        <dbReference type="PROSITE" id="PS51003"/>
    </source>
</evidence>
<evidence type="ECO:0000256" key="4">
    <source>
        <dbReference type="ARBA" id="ARBA00022692"/>
    </source>
</evidence>
<evidence type="ECO:0000256" key="5">
    <source>
        <dbReference type="ARBA" id="ARBA00022723"/>
    </source>
</evidence>
<dbReference type="SUPFAM" id="SSF81648">
    <property type="entry name" value="a domain/subunit of cytochrome bc1 complex (Ubiquinol-cytochrome c reductase)"/>
    <property type="match status" value="1"/>
</dbReference>
<keyword evidence="3" id="KW-0349">Heme</keyword>
<evidence type="ECO:0000256" key="6">
    <source>
        <dbReference type="ARBA" id="ARBA00022982"/>
    </source>
</evidence>
<protein>
    <recommendedName>
        <fullName evidence="11">Cytochrome b/b6 C-terminal region profile domain-containing protein</fullName>
    </recommendedName>
</protein>
<evidence type="ECO:0000256" key="3">
    <source>
        <dbReference type="ARBA" id="ARBA00022617"/>
    </source>
</evidence>
<dbReference type="GO" id="GO:0046872">
    <property type="term" value="F:metal ion binding"/>
    <property type="evidence" value="ECO:0007669"/>
    <property type="project" value="UniProtKB-KW"/>
</dbReference>
<dbReference type="PROSITE" id="PS51003">
    <property type="entry name" value="CYTB_CTER"/>
    <property type="match status" value="1"/>
</dbReference>
<dbReference type="GO" id="GO:0016020">
    <property type="term" value="C:membrane"/>
    <property type="evidence" value="ECO:0007669"/>
    <property type="project" value="UniProtKB-SubCell"/>
</dbReference>
<evidence type="ECO:0000256" key="9">
    <source>
        <dbReference type="ARBA" id="ARBA00023136"/>
    </source>
</evidence>
<dbReference type="GO" id="GO:0009055">
    <property type="term" value="F:electron transfer activity"/>
    <property type="evidence" value="ECO:0007669"/>
    <property type="project" value="InterPro"/>
</dbReference>
<evidence type="ECO:0000256" key="2">
    <source>
        <dbReference type="ARBA" id="ARBA00022448"/>
    </source>
</evidence>
<dbReference type="Proteomes" id="UP000603434">
    <property type="component" value="Unassembled WGS sequence"/>
</dbReference>
<keyword evidence="2" id="KW-0813">Transport</keyword>
<dbReference type="Gene3D" id="1.20.810.10">
    <property type="entry name" value="Cytochrome Bc1 Complex, Chain C"/>
    <property type="match status" value="1"/>
</dbReference>
<evidence type="ECO:0000256" key="10">
    <source>
        <dbReference type="SAM" id="Phobius"/>
    </source>
</evidence>
<evidence type="ECO:0000313" key="13">
    <source>
        <dbReference type="Proteomes" id="UP000603434"/>
    </source>
</evidence>
<feature type="transmembrane region" description="Helical" evidence="10">
    <location>
        <begin position="12"/>
        <end position="33"/>
    </location>
</feature>
<evidence type="ECO:0000256" key="1">
    <source>
        <dbReference type="ARBA" id="ARBA00004141"/>
    </source>
</evidence>
<keyword evidence="4 10" id="KW-0812">Transmembrane</keyword>
<feature type="transmembrane region" description="Helical" evidence="10">
    <location>
        <begin position="101"/>
        <end position="121"/>
    </location>
</feature>
<dbReference type="GO" id="GO:0016491">
    <property type="term" value="F:oxidoreductase activity"/>
    <property type="evidence" value="ECO:0007669"/>
    <property type="project" value="InterPro"/>
</dbReference>
<comment type="subcellular location">
    <subcellularLocation>
        <location evidence="1">Membrane</location>
        <topology evidence="1">Multi-pass membrane protein</topology>
    </subcellularLocation>
</comment>
<keyword evidence="5" id="KW-0479">Metal-binding</keyword>
<dbReference type="InterPro" id="IPR036150">
    <property type="entry name" value="Cyt_b/b6_C_sf"/>
</dbReference>
<accession>A0A8J6NKE5</accession>
<dbReference type="InterPro" id="IPR027387">
    <property type="entry name" value="Cytb/b6-like_sf"/>
</dbReference>
<feature type="transmembrane region" description="Helical" evidence="10">
    <location>
        <begin position="70"/>
        <end position="89"/>
    </location>
</feature>